<organism evidence="2 3">
    <name type="scientific">Montanilutibacter psychrotolerans</name>
    <dbReference type="NCBI Taxonomy" id="1327343"/>
    <lineage>
        <taxon>Bacteria</taxon>
        <taxon>Pseudomonadati</taxon>
        <taxon>Pseudomonadota</taxon>
        <taxon>Gammaproteobacteria</taxon>
        <taxon>Lysobacterales</taxon>
        <taxon>Lysobacteraceae</taxon>
        <taxon>Montanilutibacter</taxon>
    </lineage>
</organism>
<comment type="caution">
    <text evidence="2">The sequence shown here is derived from an EMBL/GenBank/DDBJ whole genome shotgun (WGS) entry which is preliminary data.</text>
</comment>
<feature type="transmembrane region" description="Helical" evidence="1">
    <location>
        <begin position="77"/>
        <end position="96"/>
    </location>
</feature>
<accession>A0A3M8SY89</accession>
<keyword evidence="1" id="KW-0472">Membrane</keyword>
<gene>
    <name evidence="2" type="ORF">EER27_02540</name>
</gene>
<feature type="transmembrane region" description="Helical" evidence="1">
    <location>
        <begin position="12"/>
        <end position="35"/>
    </location>
</feature>
<dbReference type="EMBL" id="RIBS01000001">
    <property type="protein sequence ID" value="RNF86317.1"/>
    <property type="molecule type" value="Genomic_DNA"/>
</dbReference>
<evidence type="ECO:0000313" key="3">
    <source>
        <dbReference type="Proteomes" id="UP000267049"/>
    </source>
</evidence>
<keyword evidence="1" id="KW-0812">Transmembrane</keyword>
<keyword evidence="3" id="KW-1185">Reference proteome</keyword>
<evidence type="ECO:0000256" key="1">
    <source>
        <dbReference type="SAM" id="Phobius"/>
    </source>
</evidence>
<protein>
    <recommendedName>
        <fullName evidence="4">Transmembrane protein</fullName>
    </recommendedName>
</protein>
<reference evidence="2 3" key="1">
    <citation type="submission" date="2018-11" db="EMBL/GenBank/DDBJ databases">
        <title>Lysobacter cryohumiis sp. nov., isolated from soil in the Tianshan Mountains, Xinjiang, China.</title>
        <authorList>
            <person name="Luo Y."/>
            <person name="Sheng H."/>
        </authorList>
    </citation>
    <scope>NUCLEOTIDE SEQUENCE [LARGE SCALE GENOMIC DNA]</scope>
    <source>
        <strain evidence="2 3">ZS60</strain>
    </source>
</reference>
<keyword evidence="1" id="KW-1133">Transmembrane helix</keyword>
<sequence>MAKPRCAIMKSAVPHAVIGIVVGIALVAVSAFLIWPQLSLFLASDACLGSGGSFDFSRLRCDFNAQHPYAPFALWPFWSSLAGVGLGLAMLVRGLWRLGAPVVGGRARVYGKSGKPRSVMDRRTP</sequence>
<dbReference type="Proteomes" id="UP000267049">
    <property type="component" value="Unassembled WGS sequence"/>
</dbReference>
<proteinExistence type="predicted"/>
<evidence type="ECO:0008006" key="4">
    <source>
        <dbReference type="Google" id="ProtNLM"/>
    </source>
</evidence>
<name>A0A3M8SY89_9GAMM</name>
<dbReference type="AlphaFoldDB" id="A0A3M8SY89"/>
<evidence type="ECO:0000313" key="2">
    <source>
        <dbReference type="EMBL" id="RNF86317.1"/>
    </source>
</evidence>